<keyword evidence="2" id="KW-1185">Reference proteome</keyword>
<comment type="caution">
    <text evidence="1">The sequence shown here is derived from an EMBL/GenBank/DDBJ whole genome shotgun (WGS) entry which is preliminary data.</text>
</comment>
<evidence type="ECO:0000313" key="2">
    <source>
        <dbReference type="Proteomes" id="UP001203423"/>
    </source>
</evidence>
<name>A0ABT0L6P3_9GAMM</name>
<gene>
    <name evidence="1" type="ORF">L2764_02395</name>
</gene>
<evidence type="ECO:0000313" key="1">
    <source>
        <dbReference type="EMBL" id="MCL1123359.1"/>
    </source>
</evidence>
<sequence length="371" mass="41154">MVRVTRFTPLSSESLNITTVLPRANTVASTEGHGLLQQSVIGPNTKQKAAGDHLVDINSVPPLDPCLRDFSHSLHMADDIWSYQQARRTYGNSVQRLPPQLHDMRNDSSRNKSHAGSSISIELRTRYSTEAGFPQDLSMPPQDLRISPQGTQVMAQRLTELQYQLIAMKDELNPVTHPNITRVHGQAVRMYSAAMSLGLGGAFASMLSHGGAAAIVHFASQLSEHTLRDVAEIVVTAVVRNTTSSLGGVIAETMTGPTNLERYQQQEPSYTEERLSEIERDQDRAMMAVREDTEEIFNAAVVETSNIMLSNIPGVGQITDIIDVTFANRRFILTELRERIAQIEEAFSDLLIANINAQEMTDPEQPFRVYI</sequence>
<organism evidence="1 2">
    <name type="scientific">Shewanella surugensis</name>
    <dbReference type="NCBI Taxonomy" id="212020"/>
    <lineage>
        <taxon>Bacteria</taxon>
        <taxon>Pseudomonadati</taxon>
        <taxon>Pseudomonadota</taxon>
        <taxon>Gammaproteobacteria</taxon>
        <taxon>Alteromonadales</taxon>
        <taxon>Shewanellaceae</taxon>
        <taxon>Shewanella</taxon>
    </lineage>
</organism>
<accession>A0ABT0L6P3</accession>
<dbReference type="Proteomes" id="UP001203423">
    <property type="component" value="Unassembled WGS sequence"/>
</dbReference>
<reference evidence="1 2" key="1">
    <citation type="submission" date="2022-01" db="EMBL/GenBank/DDBJ databases">
        <title>Whole genome-based taxonomy of the Shewanellaceae.</title>
        <authorList>
            <person name="Martin-Rodriguez A.J."/>
        </authorList>
    </citation>
    <scope>NUCLEOTIDE SEQUENCE [LARGE SCALE GENOMIC DNA]</scope>
    <source>
        <strain evidence="1 2">DSM 17177</strain>
    </source>
</reference>
<dbReference type="EMBL" id="JAKIKS010000005">
    <property type="protein sequence ID" value="MCL1123359.1"/>
    <property type="molecule type" value="Genomic_DNA"/>
</dbReference>
<dbReference type="RefSeq" id="WP_248938647.1">
    <property type="nucleotide sequence ID" value="NZ_JAKIKS010000005.1"/>
</dbReference>
<proteinExistence type="predicted"/>
<protein>
    <submittedName>
        <fullName evidence="1">Uncharacterized protein</fullName>
    </submittedName>
</protein>